<dbReference type="InterPro" id="IPR011234">
    <property type="entry name" value="Fumarylacetoacetase-like_C"/>
</dbReference>
<dbReference type="GO" id="GO:0046872">
    <property type="term" value="F:metal ion binding"/>
    <property type="evidence" value="ECO:0007669"/>
    <property type="project" value="UniProtKB-KW"/>
</dbReference>
<accession>A0AB38YHR0</accession>
<feature type="domain" description="Fumarylacetoacetase-like C-terminal" evidence="2">
    <location>
        <begin position="10"/>
        <end position="199"/>
    </location>
</feature>
<organism evidence="3">
    <name type="scientific">Salinispirillum sp. LH 10-3-1</name>
    <dbReference type="NCBI Taxonomy" id="2952525"/>
    <lineage>
        <taxon>Bacteria</taxon>
        <taxon>Pseudomonadati</taxon>
        <taxon>Pseudomonadota</taxon>
        <taxon>Gammaproteobacteria</taxon>
        <taxon>Oceanospirillales</taxon>
        <taxon>Saccharospirillaceae</taxon>
        <taxon>Salinispirillum</taxon>
    </lineage>
</organism>
<keyword evidence="1" id="KW-0479">Metal-binding</keyword>
<gene>
    <name evidence="3" type="ORF">NFC81_00965</name>
</gene>
<dbReference type="SUPFAM" id="SSF56529">
    <property type="entry name" value="FAH"/>
    <property type="match status" value="1"/>
</dbReference>
<protein>
    <submittedName>
        <fullName evidence="3">Fumarylacetoacetate hydrolase family protein</fullName>
    </submittedName>
</protein>
<sequence>MTSLPDRPGKVICIGRNYAAHAAELNNPIPDEPLLFIKPGSCVQSLQGMRIPTDRGDVHYETELALWLDEPLDQATPEEAWAAVGGIGLALDLTLRDKQSELKNKGWPWEVAKSFNGACALGPRQALPSDLPIRFTLSLNGNTVQDGDTGLMLFSLPQLLSEMSQHFVLEKGDVILTGTPAGVGVLRVGDALNMTLNGEHYLATAVQ</sequence>
<dbReference type="Gene3D" id="3.90.850.10">
    <property type="entry name" value="Fumarylacetoacetase-like, C-terminal domain"/>
    <property type="match status" value="1"/>
</dbReference>
<evidence type="ECO:0000313" key="3">
    <source>
        <dbReference type="EMBL" id="WLD58380.1"/>
    </source>
</evidence>
<dbReference type="InterPro" id="IPR036663">
    <property type="entry name" value="Fumarylacetoacetase_C_sf"/>
</dbReference>
<dbReference type="GO" id="GO:0018773">
    <property type="term" value="F:acetylpyruvate hydrolase activity"/>
    <property type="evidence" value="ECO:0007669"/>
    <property type="project" value="TreeGrafter"/>
</dbReference>
<dbReference type="RefSeq" id="WP_304995666.1">
    <property type="nucleotide sequence ID" value="NZ_CP101717.1"/>
</dbReference>
<dbReference type="AlphaFoldDB" id="A0AB38YHR0"/>
<proteinExistence type="predicted"/>
<evidence type="ECO:0000259" key="2">
    <source>
        <dbReference type="Pfam" id="PF01557"/>
    </source>
</evidence>
<evidence type="ECO:0000256" key="1">
    <source>
        <dbReference type="ARBA" id="ARBA00022723"/>
    </source>
</evidence>
<reference evidence="3" key="1">
    <citation type="submission" date="2022-07" db="EMBL/GenBank/DDBJ databases">
        <title>Complete genome sequence of Salinispirillum sp. LH10-3-1 capable of multiple carbohydrate inversion isolated from a soda lake.</title>
        <authorList>
            <person name="Liu J."/>
            <person name="Zhai Y."/>
            <person name="Zhang H."/>
            <person name="Yang H."/>
            <person name="Qu J."/>
            <person name="Li J."/>
        </authorList>
    </citation>
    <scope>NUCLEOTIDE SEQUENCE</scope>
    <source>
        <strain evidence="3">LH 10-3-1</strain>
    </source>
</reference>
<dbReference type="EMBL" id="CP101717">
    <property type="protein sequence ID" value="WLD58380.1"/>
    <property type="molecule type" value="Genomic_DNA"/>
</dbReference>
<dbReference type="Pfam" id="PF01557">
    <property type="entry name" value="FAA_hydrolase"/>
    <property type="match status" value="1"/>
</dbReference>
<keyword evidence="3" id="KW-0378">Hydrolase</keyword>
<dbReference type="PANTHER" id="PTHR11820">
    <property type="entry name" value="ACYLPYRUVASE"/>
    <property type="match status" value="1"/>
</dbReference>
<name>A0AB38YHR0_9GAMM</name>
<dbReference type="PANTHER" id="PTHR11820:SF7">
    <property type="entry name" value="ACYLPYRUVASE FAHD1, MITOCHONDRIAL"/>
    <property type="match status" value="1"/>
</dbReference>